<dbReference type="SMART" id="SM00849">
    <property type="entry name" value="Lactamase_B"/>
    <property type="match status" value="1"/>
</dbReference>
<accession>A0A3R5QWD5</accession>
<evidence type="ECO:0000313" key="3">
    <source>
        <dbReference type="EMBL" id="QAA31092.1"/>
    </source>
</evidence>
<dbReference type="CDD" id="cd16272">
    <property type="entry name" value="RNaseZ_MBL-fold"/>
    <property type="match status" value="1"/>
</dbReference>
<dbReference type="RefSeq" id="WP_128211733.1">
    <property type="nucleotide sequence ID" value="NZ_CP025746.1"/>
</dbReference>
<dbReference type="AlphaFoldDB" id="A0A3R5QWD5"/>
<dbReference type="InterPro" id="IPR036866">
    <property type="entry name" value="RibonucZ/Hydroxyglut_hydro"/>
</dbReference>
<keyword evidence="1" id="KW-0255">Endonuclease</keyword>
<feature type="domain" description="Metallo-beta-lactamase" evidence="2">
    <location>
        <begin position="19"/>
        <end position="211"/>
    </location>
</feature>
<organism evidence="3 4">
    <name type="scientific">Clostridium manihotivorum</name>
    <dbReference type="NCBI Taxonomy" id="2320868"/>
    <lineage>
        <taxon>Bacteria</taxon>
        <taxon>Bacillati</taxon>
        <taxon>Bacillota</taxon>
        <taxon>Clostridia</taxon>
        <taxon>Eubacteriales</taxon>
        <taxon>Clostridiaceae</taxon>
        <taxon>Clostridium</taxon>
    </lineage>
</organism>
<dbReference type="Gene3D" id="3.60.15.10">
    <property type="entry name" value="Ribonuclease Z/Hydroxyacylglutathione hydrolase-like"/>
    <property type="match status" value="1"/>
</dbReference>
<dbReference type="PANTHER" id="PTHR46018">
    <property type="entry name" value="ZINC PHOSPHODIESTERASE ELAC PROTEIN 1"/>
    <property type="match status" value="1"/>
</dbReference>
<evidence type="ECO:0000259" key="2">
    <source>
        <dbReference type="SMART" id="SM00849"/>
    </source>
</evidence>
<dbReference type="Pfam" id="PF12706">
    <property type="entry name" value="Lactamase_B_2"/>
    <property type="match status" value="1"/>
</dbReference>
<dbReference type="InterPro" id="IPR001279">
    <property type="entry name" value="Metallo-B-lactamas"/>
</dbReference>
<name>A0A3R5QWD5_9CLOT</name>
<keyword evidence="3" id="KW-0378">Hydrolase</keyword>
<dbReference type="EMBL" id="CP025746">
    <property type="protein sequence ID" value="QAA31092.1"/>
    <property type="molecule type" value="Genomic_DNA"/>
</dbReference>
<keyword evidence="1" id="KW-0540">Nuclease</keyword>
<proteinExistence type="predicted"/>
<dbReference type="SUPFAM" id="SSF56281">
    <property type="entry name" value="Metallo-hydrolase/oxidoreductase"/>
    <property type="match status" value="1"/>
</dbReference>
<protein>
    <submittedName>
        <fullName evidence="3">Sulfohydrolase</fullName>
    </submittedName>
</protein>
<reference evidence="3 4" key="1">
    <citation type="submission" date="2018-01" db="EMBL/GenBank/DDBJ databases">
        <title>Genome Sequencing and Assembly of Anaerobacter polyendosporus strain CT4.</title>
        <authorList>
            <person name="Tachaapaikoon C."/>
            <person name="Sutheeworapong S."/>
            <person name="Jenjaroenpun P."/>
            <person name="Wongsurawat T."/>
            <person name="Nookeaw I."/>
            <person name="Cheawchanlertfa P."/>
            <person name="Kosugi A."/>
            <person name="Cheevadhanarak S."/>
            <person name="Ratanakhanokchai K."/>
        </authorList>
    </citation>
    <scope>NUCLEOTIDE SEQUENCE [LARGE SCALE GENOMIC DNA]</scope>
    <source>
        <strain evidence="3 4">CT4</strain>
    </source>
</reference>
<keyword evidence="4" id="KW-1185">Reference proteome</keyword>
<evidence type="ECO:0000313" key="4">
    <source>
        <dbReference type="Proteomes" id="UP000286268"/>
    </source>
</evidence>
<gene>
    <name evidence="3" type="ORF">C1I91_05115</name>
</gene>
<dbReference type="OrthoDB" id="9800940at2"/>
<sequence>MIKITFLGTNGWFDTETGRTVSILIEHNDYYIVLDAGNGISRLPQYIKDDRPVYLFLSHFHLDHISGLHTLSLNKFSKGLYIISQPNSERIIKQFINTPFTTPIDKLPFDTHIINALEPNIELPFNATFLPLVHSTEVLGGRFEIDDKVICYCTDTAYCENVITLAKDADVLITECSMKSKETFTDKIHLNPELAAKLALEANVKKLLLMHFDASSYLKLEDRVSAEVSAGEIFNNTFAAIDGLEVEV</sequence>
<evidence type="ECO:0000256" key="1">
    <source>
        <dbReference type="ARBA" id="ARBA00022759"/>
    </source>
</evidence>
<dbReference type="KEGG" id="cmah:C1I91_05115"/>
<dbReference type="GO" id="GO:0042781">
    <property type="term" value="F:3'-tRNA processing endoribonuclease activity"/>
    <property type="evidence" value="ECO:0007669"/>
    <property type="project" value="TreeGrafter"/>
</dbReference>
<dbReference type="Proteomes" id="UP000286268">
    <property type="component" value="Chromosome"/>
</dbReference>
<dbReference type="PANTHER" id="PTHR46018:SF2">
    <property type="entry name" value="ZINC PHOSPHODIESTERASE ELAC PROTEIN 1"/>
    <property type="match status" value="1"/>
</dbReference>